<dbReference type="InterPro" id="IPR012341">
    <property type="entry name" value="6hp_glycosidase-like_sf"/>
</dbReference>
<dbReference type="SUPFAM" id="SSF48208">
    <property type="entry name" value="Six-hairpin glycosidases"/>
    <property type="match status" value="1"/>
</dbReference>
<evidence type="ECO:0000256" key="7">
    <source>
        <dbReference type="ARBA" id="ARBA00023326"/>
    </source>
</evidence>
<gene>
    <name evidence="9" type="primary">bcsZ</name>
    <name evidence="9" type="ORF">ENX03_05895</name>
</gene>
<evidence type="ECO:0000256" key="5">
    <source>
        <dbReference type="ARBA" id="ARBA00023001"/>
    </source>
</evidence>
<keyword evidence="8" id="KW-0472">Membrane</keyword>
<comment type="similarity">
    <text evidence="2">Belongs to the glycosyl hydrolase 8 (cellulase D) family.</text>
</comment>
<dbReference type="InterPro" id="IPR008928">
    <property type="entry name" value="6-hairpin_glycosidase_sf"/>
</dbReference>
<keyword evidence="7" id="KW-0119">Carbohydrate metabolism</keyword>
<evidence type="ECO:0000256" key="1">
    <source>
        <dbReference type="ARBA" id="ARBA00000966"/>
    </source>
</evidence>
<proteinExistence type="inferred from homology"/>
<dbReference type="EC" id="3.2.1.4" evidence="3"/>
<keyword evidence="7" id="KW-0624">Polysaccharide degradation</keyword>
<protein>
    <recommendedName>
        <fullName evidence="3">cellulase</fullName>
        <ecNumber evidence="3">3.2.1.4</ecNumber>
    </recommendedName>
</protein>
<dbReference type="InterPro" id="IPR002037">
    <property type="entry name" value="Glyco_hydro_8"/>
</dbReference>
<keyword evidence="8" id="KW-1133">Transmembrane helix</keyword>
<dbReference type="EMBL" id="DTMM01000114">
    <property type="protein sequence ID" value="HFT93463.1"/>
    <property type="molecule type" value="Genomic_DNA"/>
</dbReference>
<feature type="transmembrane region" description="Helical" evidence="8">
    <location>
        <begin position="44"/>
        <end position="64"/>
    </location>
</feature>
<sequence length="413" mass="46263">MRCRPSPADRFFHDHPVFLHQSPFVRCDGPAYAKRRGEGFLKGCRLIVTGVLLALSVLVVPGPVSGEASRWVLWDQYRKCCIQPDGRVVDHGRGDVTTSEGQAYALFFALVDNNPALFAHLLRWTTDNLSRGDLSRHLPAWLWGQKTDGSWGVIDSNSATDADLWMSYDLIEAGILWHRHAYGRLGVRLARLAARKEFADLPGLGMFPLGGRIGFHPSPDSWRTNPSYLPPFLLRFLATYLGTPPWSGLPRKFSDMIASVSRCGFVPDWVQYVRGKGWRQDPVTGPLGSYDAIRVYLWDGMTSLRDPDGRYILSHLRGWSRKGRTGPTLYVNTRTCTAYGITPAGFIAAYLPLAERLQPGMGKIMPPVLKGWGSEERTDYYDTNLVLFGTGYREGRFSFGRKGNLHVSWAAHG</sequence>
<evidence type="ECO:0000256" key="8">
    <source>
        <dbReference type="SAM" id="Phobius"/>
    </source>
</evidence>
<comment type="catalytic activity">
    <reaction evidence="1">
        <text>Endohydrolysis of (1-&gt;4)-beta-D-glucosidic linkages in cellulose, lichenin and cereal beta-D-glucans.</text>
        <dbReference type="EC" id="3.2.1.4"/>
    </reaction>
</comment>
<evidence type="ECO:0000256" key="2">
    <source>
        <dbReference type="ARBA" id="ARBA00009209"/>
    </source>
</evidence>
<evidence type="ECO:0000313" key="9">
    <source>
        <dbReference type="EMBL" id="HFT93463.1"/>
    </source>
</evidence>
<reference evidence="9" key="1">
    <citation type="journal article" date="2020" name="mSystems">
        <title>Genome- and Community-Level Interaction Insights into Carbon Utilization and Element Cycling Functions of Hydrothermarchaeota in Hydrothermal Sediment.</title>
        <authorList>
            <person name="Zhou Z."/>
            <person name="Liu Y."/>
            <person name="Xu W."/>
            <person name="Pan J."/>
            <person name="Luo Z.H."/>
            <person name="Li M."/>
        </authorList>
    </citation>
    <scope>NUCLEOTIDE SEQUENCE [LARGE SCALE GENOMIC DNA]</scope>
    <source>
        <strain evidence="9">SpSt-902</strain>
    </source>
</reference>
<keyword evidence="5" id="KW-0136">Cellulose degradation</keyword>
<dbReference type="GO" id="GO:0008810">
    <property type="term" value="F:cellulase activity"/>
    <property type="evidence" value="ECO:0007669"/>
    <property type="project" value="UniProtKB-EC"/>
</dbReference>
<evidence type="ECO:0000256" key="4">
    <source>
        <dbReference type="ARBA" id="ARBA00022801"/>
    </source>
</evidence>
<accession>A0A7C3LVE4</accession>
<dbReference type="Pfam" id="PF01270">
    <property type="entry name" value="Glyco_hydro_8"/>
    <property type="match status" value="1"/>
</dbReference>
<dbReference type="GO" id="GO:0030245">
    <property type="term" value="P:cellulose catabolic process"/>
    <property type="evidence" value="ECO:0007669"/>
    <property type="project" value="UniProtKB-KW"/>
</dbReference>
<keyword evidence="4 9" id="KW-0378">Hydrolase</keyword>
<keyword evidence="6 9" id="KW-0326">Glycosidase</keyword>
<organism evidence="9">
    <name type="scientific">Leptospirillum ferriphilum</name>
    <dbReference type="NCBI Taxonomy" id="178606"/>
    <lineage>
        <taxon>Bacteria</taxon>
        <taxon>Pseudomonadati</taxon>
        <taxon>Nitrospirota</taxon>
        <taxon>Nitrospiria</taxon>
        <taxon>Nitrospirales</taxon>
        <taxon>Nitrospiraceae</taxon>
        <taxon>Leptospirillum</taxon>
    </lineage>
</organism>
<dbReference type="PRINTS" id="PR00735">
    <property type="entry name" value="GLHYDRLASE8"/>
</dbReference>
<evidence type="ECO:0000256" key="3">
    <source>
        <dbReference type="ARBA" id="ARBA00012601"/>
    </source>
</evidence>
<dbReference type="AlphaFoldDB" id="A0A7C3LVE4"/>
<evidence type="ECO:0000256" key="6">
    <source>
        <dbReference type="ARBA" id="ARBA00023295"/>
    </source>
</evidence>
<dbReference type="NCBIfam" id="NF008305">
    <property type="entry name" value="PRK11097.1"/>
    <property type="match status" value="1"/>
</dbReference>
<keyword evidence="8" id="KW-0812">Transmembrane</keyword>
<comment type="caution">
    <text evidence="9">The sequence shown here is derived from an EMBL/GenBank/DDBJ whole genome shotgun (WGS) entry which is preliminary data.</text>
</comment>
<dbReference type="Gene3D" id="1.50.10.10">
    <property type="match status" value="1"/>
</dbReference>
<name>A0A7C3LVE4_9BACT</name>